<dbReference type="KEGG" id="tmk:QGN29_04375"/>
<sequence>MIKTWVKISALATLLSPIVIADDKPTPGNEATARIAKMGLKLPADIPTLKAGDMKGPYKRLVIRGATLIDGTGAPPRGPVDIVIINNKIDGISSVGNPGVPINPKYRPAKGDYEIDAHGSYVLPGFVDAHSHIGNPGWGLPNGTMPSMEYILKLWLAHGITNSREVSCGLGLDYTLKQAKKTAANKGAGPRLYPYCAFPSSIKSPEAARKWVRGLKKGGASGIKVFGGQPKVLAALFDEAKKQGLRTAFHHAQMSVTRTNVLDSARMGLNSMEHWYGLPEALFEDRIVQDYPLDYNYNNEQNRFGEAGKLWKQAAKKGSNHYEKVMKELLSLDFTLNPTFTIYEANRDVMRSRNADWHDSYTLPSMWTFFQPNRVLHGSYHFDWTTEDEINWKRNFRIWMRFINDYKNRGGRVTVGSDSGFIFKLFGFDYIREFELLQEAGFHPLEVLKSATLNGAELLGIDDQYGSVEPGKIADLVIVDENPIRNFKVLYGTGHMKLNDETGKVERVGGVKYTIKDGVIYDAVKLRAEVRALVEEAKKQQK</sequence>
<dbReference type="GO" id="GO:0016810">
    <property type="term" value="F:hydrolase activity, acting on carbon-nitrogen (but not peptide) bonds"/>
    <property type="evidence" value="ECO:0007669"/>
    <property type="project" value="InterPro"/>
</dbReference>
<dbReference type="PANTHER" id="PTHR43135:SF3">
    <property type="entry name" value="ALPHA-D-RIBOSE 1-METHYLPHOSPHONATE 5-TRIPHOSPHATE DIPHOSPHATASE"/>
    <property type="match status" value="1"/>
</dbReference>
<dbReference type="InterPro" id="IPR011059">
    <property type="entry name" value="Metal-dep_hydrolase_composite"/>
</dbReference>
<evidence type="ECO:0000256" key="1">
    <source>
        <dbReference type="SAM" id="SignalP"/>
    </source>
</evidence>
<dbReference type="AlphaFoldDB" id="A0AA52HBG1"/>
<gene>
    <name evidence="3" type="ORF">QGN29_04375</name>
</gene>
<dbReference type="SUPFAM" id="SSF51556">
    <property type="entry name" value="Metallo-dependent hydrolases"/>
    <property type="match status" value="1"/>
</dbReference>
<reference evidence="3" key="1">
    <citation type="submission" date="2023-04" db="EMBL/GenBank/DDBJ databases">
        <title>Complete genome sequence of Temperatibacter marinus.</title>
        <authorList>
            <person name="Rong J.-C."/>
            <person name="Yi M.-L."/>
            <person name="Zhao Q."/>
        </authorList>
    </citation>
    <scope>NUCLEOTIDE SEQUENCE</scope>
    <source>
        <strain evidence="3">NBRC 110045</strain>
    </source>
</reference>
<keyword evidence="4" id="KW-1185">Reference proteome</keyword>
<dbReference type="SUPFAM" id="SSF51338">
    <property type="entry name" value="Composite domain of metallo-dependent hydrolases"/>
    <property type="match status" value="1"/>
</dbReference>
<feature type="signal peptide" evidence="1">
    <location>
        <begin position="1"/>
        <end position="21"/>
    </location>
</feature>
<accession>A0AA52HBG1</accession>
<protein>
    <submittedName>
        <fullName evidence="3">Amidohydrolase family protein</fullName>
    </submittedName>
</protein>
<feature type="domain" description="Amidohydrolase-related" evidence="2">
    <location>
        <begin position="405"/>
        <end position="519"/>
    </location>
</feature>
<dbReference type="Gene3D" id="3.20.20.140">
    <property type="entry name" value="Metal-dependent hydrolases"/>
    <property type="match status" value="2"/>
</dbReference>
<evidence type="ECO:0000313" key="3">
    <source>
        <dbReference type="EMBL" id="WND03608.1"/>
    </source>
</evidence>
<feature type="chain" id="PRO_5041218752" evidence="1">
    <location>
        <begin position="22"/>
        <end position="542"/>
    </location>
</feature>
<dbReference type="PANTHER" id="PTHR43135">
    <property type="entry name" value="ALPHA-D-RIBOSE 1-METHYLPHOSPHONATE 5-TRIPHOSPHATE DIPHOSPHATASE"/>
    <property type="match status" value="1"/>
</dbReference>
<dbReference type="Pfam" id="PF01979">
    <property type="entry name" value="Amidohydro_1"/>
    <property type="match status" value="1"/>
</dbReference>
<dbReference type="RefSeq" id="WP_310799461.1">
    <property type="nucleotide sequence ID" value="NZ_CP123872.1"/>
</dbReference>
<dbReference type="EMBL" id="CP123872">
    <property type="protein sequence ID" value="WND03608.1"/>
    <property type="molecule type" value="Genomic_DNA"/>
</dbReference>
<dbReference type="InterPro" id="IPR032466">
    <property type="entry name" value="Metal_Hydrolase"/>
</dbReference>
<dbReference type="InterPro" id="IPR051781">
    <property type="entry name" value="Metallo-dep_Hydrolase"/>
</dbReference>
<proteinExistence type="predicted"/>
<organism evidence="3 4">
    <name type="scientific">Temperatibacter marinus</name>
    <dbReference type="NCBI Taxonomy" id="1456591"/>
    <lineage>
        <taxon>Bacteria</taxon>
        <taxon>Pseudomonadati</taxon>
        <taxon>Pseudomonadota</taxon>
        <taxon>Alphaproteobacteria</taxon>
        <taxon>Kordiimonadales</taxon>
        <taxon>Temperatibacteraceae</taxon>
        <taxon>Temperatibacter</taxon>
    </lineage>
</organism>
<dbReference type="Gene3D" id="2.30.40.10">
    <property type="entry name" value="Urease, subunit C, domain 1"/>
    <property type="match status" value="2"/>
</dbReference>
<evidence type="ECO:0000259" key="2">
    <source>
        <dbReference type="Pfam" id="PF01979"/>
    </source>
</evidence>
<evidence type="ECO:0000313" key="4">
    <source>
        <dbReference type="Proteomes" id="UP001268683"/>
    </source>
</evidence>
<dbReference type="InterPro" id="IPR006680">
    <property type="entry name" value="Amidohydro-rel"/>
</dbReference>
<keyword evidence="1" id="KW-0732">Signal</keyword>
<dbReference type="Proteomes" id="UP001268683">
    <property type="component" value="Chromosome"/>
</dbReference>
<name>A0AA52HBG1_9PROT</name>